<evidence type="ECO:0000313" key="3">
    <source>
        <dbReference type="EMBL" id="GGG13521.1"/>
    </source>
</evidence>
<dbReference type="InterPro" id="IPR029063">
    <property type="entry name" value="SAM-dependent_MTases_sf"/>
</dbReference>
<dbReference type="AlphaFoldDB" id="A0A917FXU4"/>
<feature type="region of interest" description="Disordered" evidence="1">
    <location>
        <begin position="1"/>
        <end position="20"/>
    </location>
</feature>
<evidence type="ECO:0000313" key="4">
    <source>
        <dbReference type="Proteomes" id="UP000644756"/>
    </source>
</evidence>
<reference evidence="3" key="1">
    <citation type="journal article" date="2014" name="Int. J. Syst. Evol. Microbiol.">
        <title>Complete genome sequence of Corynebacterium casei LMG S-19264T (=DSM 44701T), isolated from a smear-ripened cheese.</title>
        <authorList>
            <consortium name="US DOE Joint Genome Institute (JGI-PGF)"/>
            <person name="Walter F."/>
            <person name="Albersmeier A."/>
            <person name="Kalinowski J."/>
            <person name="Ruckert C."/>
        </authorList>
    </citation>
    <scope>NUCLEOTIDE SEQUENCE</scope>
    <source>
        <strain evidence="3">CGMCC 1.12987</strain>
    </source>
</reference>
<proteinExistence type="predicted"/>
<evidence type="ECO:0000256" key="1">
    <source>
        <dbReference type="SAM" id="MobiDB-lite"/>
    </source>
</evidence>
<dbReference type="Pfam" id="PF13649">
    <property type="entry name" value="Methyltransf_25"/>
    <property type="match status" value="1"/>
</dbReference>
<dbReference type="InterPro" id="IPR041698">
    <property type="entry name" value="Methyltransf_25"/>
</dbReference>
<dbReference type="RefSeq" id="WP_229725356.1">
    <property type="nucleotide sequence ID" value="NZ_BMGR01000011.1"/>
</dbReference>
<dbReference type="EMBL" id="BMGR01000011">
    <property type="protein sequence ID" value="GGG13521.1"/>
    <property type="molecule type" value="Genomic_DNA"/>
</dbReference>
<organism evidence="3 4">
    <name type="scientific">Paenibacillus abyssi</name>
    <dbReference type="NCBI Taxonomy" id="1340531"/>
    <lineage>
        <taxon>Bacteria</taxon>
        <taxon>Bacillati</taxon>
        <taxon>Bacillota</taxon>
        <taxon>Bacilli</taxon>
        <taxon>Bacillales</taxon>
        <taxon>Paenibacillaceae</taxon>
        <taxon>Paenibacillus</taxon>
    </lineage>
</organism>
<name>A0A917FXU4_9BACL</name>
<sequence>MCRGLEQRAKQPELMDDFSQGGPELSEAFAHLRRLNRIFGAAAPTLYGVQRLWGEAEKPRHLSVMDIGAGSGEVNRELLRWADRQDIDLTITLVDRTEEACEEARRIFHHERRVQVMRCDLFMLPEACADIITGTQFIHHFASHELCGVVANMLRRSRLGVVINDIHRHWIAWSAVWLAVRMISTNRYIRHDGPLSVAKGFRLADWQQLRDELGGPEMSVAWRPLFRYAAVIRNNRVNINQRSGLV</sequence>
<dbReference type="Gene3D" id="3.40.50.150">
    <property type="entry name" value="Vaccinia Virus protein VP39"/>
    <property type="match status" value="1"/>
</dbReference>
<reference evidence="3" key="2">
    <citation type="submission" date="2020-09" db="EMBL/GenBank/DDBJ databases">
        <authorList>
            <person name="Sun Q."/>
            <person name="Zhou Y."/>
        </authorList>
    </citation>
    <scope>NUCLEOTIDE SEQUENCE</scope>
    <source>
        <strain evidence="3">CGMCC 1.12987</strain>
    </source>
</reference>
<feature type="domain" description="Methyltransferase" evidence="2">
    <location>
        <begin position="64"/>
        <end position="156"/>
    </location>
</feature>
<evidence type="ECO:0000259" key="2">
    <source>
        <dbReference type="Pfam" id="PF13649"/>
    </source>
</evidence>
<accession>A0A917FXU4</accession>
<feature type="compositionally biased region" description="Basic and acidic residues" evidence="1">
    <location>
        <begin position="1"/>
        <end position="13"/>
    </location>
</feature>
<dbReference type="SUPFAM" id="SSF53335">
    <property type="entry name" value="S-adenosyl-L-methionine-dependent methyltransferases"/>
    <property type="match status" value="1"/>
</dbReference>
<gene>
    <name evidence="3" type="ORF">GCM10010916_33030</name>
</gene>
<comment type="caution">
    <text evidence="3">The sequence shown here is derived from an EMBL/GenBank/DDBJ whole genome shotgun (WGS) entry which is preliminary data.</text>
</comment>
<dbReference type="Proteomes" id="UP000644756">
    <property type="component" value="Unassembled WGS sequence"/>
</dbReference>
<protein>
    <recommendedName>
        <fullName evidence="2">Methyltransferase domain-containing protein</fullName>
    </recommendedName>
</protein>
<keyword evidence="4" id="KW-1185">Reference proteome</keyword>